<dbReference type="EMBL" id="VEWJ01000003">
    <property type="protein sequence ID" value="TPF76267.1"/>
    <property type="molecule type" value="Genomic_DNA"/>
</dbReference>
<dbReference type="InterPro" id="IPR023212">
    <property type="entry name" value="Hsp33_helix_hairpin_bin_dom_sf"/>
</dbReference>
<evidence type="ECO:0000256" key="3">
    <source>
        <dbReference type="ARBA" id="ARBA00023157"/>
    </source>
</evidence>
<dbReference type="Gene3D" id="1.10.287.480">
    <property type="entry name" value="helix hairpin bin"/>
    <property type="match status" value="1"/>
</dbReference>
<keyword evidence="3" id="KW-1015">Disulfide bond</keyword>
<sequence>MKLKTGFTRRRPFWRGACKAAVQEHNLSDKIRTEQKEAEIVHIDMNNFDFAGDDAVVPFQVEGLDVRGRAVQMGASIDAILKRHDYPETVARLLAEATVLTTLLGTSLKFEGKFIFQTQSDGPVDMLVVDFTTPHSVRAYARFDAERVAQAENAGKTRPEELLGRGTLAFTVDQGVHMQRYQGIVALDGSTLEEIARTYFRQSEQIATDIKLSVAKLVERDGNGKLVERWRAGGLMIQFLPESDIRSRMPDLPGGDGDENTAIHGPEDDGWDEARSLVGTIESSELTDPQVGSERLLYRLFHERGVRIYEAIRVEDKCSCSREKIEGVFTNFSAEEIQDSVQDGKIAVTCEFCSTTYEFDPAQFAK</sequence>
<dbReference type="GO" id="GO:0005737">
    <property type="term" value="C:cytoplasm"/>
    <property type="evidence" value="ECO:0007669"/>
    <property type="project" value="InterPro"/>
</dbReference>
<dbReference type="GO" id="GO:0042026">
    <property type="term" value="P:protein refolding"/>
    <property type="evidence" value="ECO:0007669"/>
    <property type="project" value="TreeGrafter"/>
</dbReference>
<keyword evidence="2" id="KW-0862">Zinc</keyword>
<dbReference type="SUPFAM" id="SSF118352">
    <property type="entry name" value="HSP33 redox switch-like"/>
    <property type="match status" value="1"/>
</dbReference>
<dbReference type="Pfam" id="PF01430">
    <property type="entry name" value="HSP33"/>
    <property type="match status" value="1"/>
</dbReference>
<dbReference type="Gene3D" id="3.90.1280.10">
    <property type="entry name" value="HSP33 redox switch-like"/>
    <property type="match status" value="1"/>
</dbReference>
<keyword evidence="1" id="KW-0963">Cytoplasm</keyword>
<protein>
    <submittedName>
        <fullName evidence="6">Hsp33 family molecular chaperone</fullName>
    </submittedName>
</protein>
<dbReference type="AlphaFoldDB" id="A0A502BR05"/>
<dbReference type="GO" id="GO:0051082">
    <property type="term" value="F:unfolded protein binding"/>
    <property type="evidence" value="ECO:0007669"/>
    <property type="project" value="InterPro"/>
</dbReference>
<comment type="caution">
    <text evidence="6">The sequence shown here is derived from an EMBL/GenBank/DDBJ whole genome shotgun (WGS) entry which is preliminary data.</text>
</comment>
<evidence type="ECO:0000313" key="6">
    <source>
        <dbReference type="EMBL" id="TPF76267.1"/>
    </source>
</evidence>
<dbReference type="CDD" id="cd00498">
    <property type="entry name" value="Hsp33"/>
    <property type="match status" value="1"/>
</dbReference>
<dbReference type="InterPro" id="IPR016154">
    <property type="entry name" value="Heat_shock_Hsp33_C"/>
</dbReference>
<evidence type="ECO:0000313" key="7">
    <source>
        <dbReference type="Proteomes" id="UP000315388"/>
    </source>
</evidence>
<proteinExistence type="predicted"/>
<dbReference type="Proteomes" id="UP000315388">
    <property type="component" value="Unassembled WGS sequence"/>
</dbReference>
<dbReference type="GO" id="GO:0044183">
    <property type="term" value="F:protein folding chaperone"/>
    <property type="evidence" value="ECO:0007669"/>
    <property type="project" value="TreeGrafter"/>
</dbReference>
<reference evidence="6 7" key="1">
    <citation type="journal article" date="2003" name="Int. J. Syst. Evol. Microbiol.">
        <title>Towards a standardized format for the description of a novel species (of an established genus): Ochrobactrum gallinifaecis sp. nov.</title>
        <authorList>
            <person name="Kampfer P."/>
            <person name="Buczolits S."/>
            <person name="Albrecht A."/>
            <person name="Busse H.J."/>
            <person name="Stackebrandt E."/>
        </authorList>
    </citation>
    <scope>NUCLEOTIDE SEQUENCE [LARGE SCALE GENOMIC DNA]</scope>
    <source>
        <strain evidence="6 7">ISO 196</strain>
    </source>
</reference>
<evidence type="ECO:0000256" key="4">
    <source>
        <dbReference type="ARBA" id="ARBA00023186"/>
    </source>
</evidence>
<dbReference type="InterPro" id="IPR016153">
    <property type="entry name" value="Heat_shock_Hsp33_N"/>
</dbReference>
<dbReference type="PANTHER" id="PTHR30111:SF1">
    <property type="entry name" value="33 KDA CHAPERONIN"/>
    <property type="match status" value="1"/>
</dbReference>
<evidence type="ECO:0000256" key="5">
    <source>
        <dbReference type="ARBA" id="ARBA00023284"/>
    </source>
</evidence>
<keyword evidence="5" id="KW-0676">Redox-active center</keyword>
<gene>
    <name evidence="6" type="ORF">FHY56_06345</name>
</gene>
<dbReference type="InterPro" id="IPR000397">
    <property type="entry name" value="Heat_shock_Hsp33"/>
</dbReference>
<dbReference type="Gene3D" id="3.55.30.10">
    <property type="entry name" value="Hsp33 domain"/>
    <property type="match status" value="1"/>
</dbReference>
<dbReference type="PANTHER" id="PTHR30111">
    <property type="entry name" value="33 KDA CHAPERONIN"/>
    <property type="match status" value="1"/>
</dbReference>
<dbReference type="OrthoDB" id="9793753at2"/>
<organism evidence="6 7">
    <name type="scientific">Brucella gallinifaecis</name>
    <dbReference type="NCBI Taxonomy" id="215590"/>
    <lineage>
        <taxon>Bacteria</taxon>
        <taxon>Pseudomonadati</taxon>
        <taxon>Pseudomonadota</taxon>
        <taxon>Alphaproteobacteria</taxon>
        <taxon>Hyphomicrobiales</taxon>
        <taxon>Brucellaceae</taxon>
        <taxon>Brucella/Ochrobactrum group</taxon>
        <taxon>Brucella</taxon>
    </lineage>
</organism>
<dbReference type="NCBIfam" id="NF002386">
    <property type="entry name" value="PRK01402.1"/>
    <property type="match status" value="1"/>
</dbReference>
<name>A0A502BR05_9HYPH</name>
<keyword evidence="4" id="KW-0143">Chaperone</keyword>
<evidence type="ECO:0000256" key="2">
    <source>
        <dbReference type="ARBA" id="ARBA00022833"/>
    </source>
</evidence>
<keyword evidence="7" id="KW-1185">Reference proteome</keyword>
<evidence type="ECO:0000256" key="1">
    <source>
        <dbReference type="ARBA" id="ARBA00022490"/>
    </source>
</evidence>
<dbReference type="SUPFAM" id="SSF64397">
    <property type="entry name" value="Hsp33 domain"/>
    <property type="match status" value="1"/>
</dbReference>
<accession>A0A502BR05</accession>